<dbReference type="RefSeq" id="WP_149849819.1">
    <property type="nucleotide sequence ID" value="NZ_VUOB01000022.1"/>
</dbReference>
<dbReference type="Proteomes" id="UP000323454">
    <property type="component" value="Unassembled WGS sequence"/>
</dbReference>
<keyword evidence="2" id="KW-1133">Transmembrane helix</keyword>
<name>A0A5B2XG35_9PSEU</name>
<keyword evidence="1" id="KW-0175">Coiled coil</keyword>
<dbReference type="EMBL" id="VUOB01000022">
    <property type="protein sequence ID" value="KAA2262236.1"/>
    <property type="molecule type" value="Genomic_DNA"/>
</dbReference>
<proteinExistence type="predicted"/>
<reference evidence="3 4" key="2">
    <citation type="submission" date="2019-09" db="EMBL/GenBank/DDBJ databases">
        <authorList>
            <person name="Jin C."/>
        </authorList>
    </citation>
    <scope>NUCLEOTIDE SEQUENCE [LARGE SCALE GENOMIC DNA]</scope>
    <source>
        <strain evidence="3 4">AN110305</strain>
    </source>
</reference>
<accession>A0A5B2XG35</accession>
<feature type="coiled-coil region" evidence="1">
    <location>
        <begin position="30"/>
        <end position="57"/>
    </location>
</feature>
<evidence type="ECO:0000313" key="4">
    <source>
        <dbReference type="Proteomes" id="UP000323454"/>
    </source>
</evidence>
<reference evidence="3 4" key="1">
    <citation type="submission" date="2019-09" db="EMBL/GenBank/DDBJ databases">
        <title>Goodfellowia gen. nov., a new genus of the Pseudonocardineae related to Actinoalloteichus, containing Goodfellowia coeruleoviolacea gen. nov., comb. nov. gen. nov., comb. nov.</title>
        <authorList>
            <person name="Labeda D."/>
        </authorList>
    </citation>
    <scope>NUCLEOTIDE SEQUENCE [LARGE SCALE GENOMIC DNA]</scope>
    <source>
        <strain evidence="3 4">AN110305</strain>
    </source>
</reference>
<keyword evidence="4" id="KW-1185">Reference proteome</keyword>
<keyword evidence="2" id="KW-0812">Transmembrane</keyword>
<organism evidence="3 4">
    <name type="scientific">Solihabitans fulvus</name>
    <dbReference type="NCBI Taxonomy" id="1892852"/>
    <lineage>
        <taxon>Bacteria</taxon>
        <taxon>Bacillati</taxon>
        <taxon>Actinomycetota</taxon>
        <taxon>Actinomycetes</taxon>
        <taxon>Pseudonocardiales</taxon>
        <taxon>Pseudonocardiaceae</taxon>
        <taxon>Solihabitans</taxon>
    </lineage>
</organism>
<sequence length="65" mass="7885">MNLSYLFALSFLLGLQTGCMLSWRYHRRQRDGHDAQRAEHQRRIDRLERELEWALTNRTVPSVER</sequence>
<keyword evidence="2" id="KW-0472">Membrane</keyword>
<evidence type="ECO:0000256" key="1">
    <source>
        <dbReference type="SAM" id="Coils"/>
    </source>
</evidence>
<gene>
    <name evidence="3" type="ORF">F0L68_13180</name>
</gene>
<protein>
    <submittedName>
        <fullName evidence="3">LapA family protein</fullName>
    </submittedName>
</protein>
<comment type="caution">
    <text evidence="3">The sequence shown here is derived from an EMBL/GenBank/DDBJ whole genome shotgun (WGS) entry which is preliminary data.</text>
</comment>
<evidence type="ECO:0000256" key="2">
    <source>
        <dbReference type="SAM" id="Phobius"/>
    </source>
</evidence>
<feature type="transmembrane region" description="Helical" evidence="2">
    <location>
        <begin position="6"/>
        <end position="23"/>
    </location>
</feature>
<dbReference type="AlphaFoldDB" id="A0A5B2XG35"/>
<evidence type="ECO:0000313" key="3">
    <source>
        <dbReference type="EMBL" id="KAA2262236.1"/>
    </source>
</evidence>